<name>A0A516X4J8_9ACTN</name>
<dbReference type="EMBL" id="CP041765">
    <property type="protein sequence ID" value="QDQ98005.1"/>
    <property type="molecule type" value="Genomic_DNA"/>
</dbReference>
<evidence type="ECO:0000256" key="2">
    <source>
        <dbReference type="ARBA" id="ARBA00049106"/>
    </source>
</evidence>
<reference evidence="4 5" key="2">
    <citation type="submission" date="2019-07" db="EMBL/GenBank/DDBJ databases">
        <authorList>
            <person name="Huang Y."/>
        </authorList>
    </citation>
    <scope>NUCLEOTIDE SEQUENCE [LARGE SCALE GENOMIC DNA]</scope>
    <source>
        <strain evidence="4 5">HY188</strain>
    </source>
</reference>
<evidence type="ECO:0000256" key="3">
    <source>
        <dbReference type="SAM" id="MobiDB-lite"/>
    </source>
</evidence>
<dbReference type="NCBIfam" id="TIGR00026">
    <property type="entry name" value="hi_GC_TIGR00026"/>
    <property type="match status" value="1"/>
</dbReference>
<dbReference type="GO" id="GO:0005886">
    <property type="term" value="C:plasma membrane"/>
    <property type="evidence" value="ECO:0007669"/>
    <property type="project" value="TreeGrafter"/>
</dbReference>
<comment type="similarity">
    <text evidence="1">Belongs to the F420H(2)-dependent quinone reductase family.</text>
</comment>
<dbReference type="InterPro" id="IPR012349">
    <property type="entry name" value="Split_barrel_FMN-bd"/>
</dbReference>
<dbReference type="PANTHER" id="PTHR39428">
    <property type="entry name" value="F420H(2)-DEPENDENT QUINONE REDUCTASE RV1261C"/>
    <property type="match status" value="1"/>
</dbReference>
<accession>A0A516X4J8</accession>
<dbReference type="AlphaFoldDB" id="A0A516X4J8"/>
<proteinExistence type="inferred from homology"/>
<dbReference type="GO" id="GO:0016491">
    <property type="term" value="F:oxidoreductase activity"/>
    <property type="evidence" value="ECO:0007669"/>
    <property type="project" value="InterPro"/>
</dbReference>
<dbReference type="RefSeq" id="WP_143909253.1">
    <property type="nucleotide sequence ID" value="NZ_CP041765.1"/>
</dbReference>
<dbReference type="Pfam" id="PF04075">
    <property type="entry name" value="F420H2_quin_red"/>
    <property type="match status" value="1"/>
</dbReference>
<dbReference type="Proteomes" id="UP000317344">
    <property type="component" value="Chromosome"/>
</dbReference>
<protein>
    <submittedName>
        <fullName evidence="4">Nitroreductase family deazaflavin-dependent oxidoreductase</fullName>
    </submittedName>
</protein>
<comment type="catalytic activity">
    <reaction evidence="2">
        <text>oxidized coenzyme F420-(gamma-L-Glu)(n) + a quinol + H(+) = reduced coenzyme F420-(gamma-L-Glu)(n) + a quinone</text>
        <dbReference type="Rhea" id="RHEA:39663"/>
        <dbReference type="Rhea" id="RHEA-COMP:12939"/>
        <dbReference type="Rhea" id="RHEA-COMP:14378"/>
        <dbReference type="ChEBI" id="CHEBI:15378"/>
        <dbReference type="ChEBI" id="CHEBI:24646"/>
        <dbReference type="ChEBI" id="CHEBI:132124"/>
        <dbReference type="ChEBI" id="CHEBI:133980"/>
        <dbReference type="ChEBI" id="CHEBI:139511"/>
    </reaction>
</comment>
<reference evidence="4 5" key="1">
    <citation type="submission" date="2019-07" db="EMBL/GenBank/DDBJ databases">
        <title>Tomitella cavernea sp. nov., an actinomycete isolated from soil.</title>
        <authorList>
            <person name="Cheng J."/>
        </authorList>
    </citation>
    <scope>NUCLEOTIDE SEQUENCE [LARGE SCALE GENOMIC DNA]</scope>
    <source>
        <strain evidence="4 5">HY188</strain>
    </source>
</reference>
<dbReference type="GO" id="GO:0070967">
    <property type="term" value="F:coenzyme F420 binding"/>
    <property type="evidence" value="ECO:0007669"/>
    <property type="project" value="TreeGrafter"/>
</dbReference>
<dbReference type="Gene3D" id="2.30.110.10">
    <property type="entry name" value="Electron Transport, Fmn-binding Protein, Chain A"/>
    <property type="match status" value="1"/>
</dbReference>
<dbReference type="KEGG" id="toy:FO059_12605"/>
<evidence type="ECO:0000256" key="1">
    <source>
        <dbReference type="ARBA" id="ARBA00008710"/>
    </source>
</evidence>
<keyword evidence="5" id="KW-1185">Reference proteome</keyword>
<evidence type="ECO:0000313" key="5">
    <source>
        <dbReference type="Proteomes" id="UP000317344"/>
    </source>
</evidence>
<feature type="region of interest" description="Disordered" evidence="3">
    <location>
        <begin position="173"/>
        <end position="211"/>
    </location>
</feature>
<gene>
    <name evidence="4" type="ORF">FO059_12605</name>
</gene>
<evidence type="ECO:0000313" key="4">
    <source>
        <dbReference type="EMBL" id="QDQ98005.1"/>
    </source>
</evidence>
<dbReference type="InterPro" id="IPR004378">
    <property type="entry name" value="F420H2_quin_Rdtase"/>
</dbReference>
<dbReference type="PANTHER" id="PTHR39428:SF1">
    <property type="entry name" value="F420H(2)-DEPENDENT QUINONE REDUCTASE RV1261C"/>
    <property type="match status" value="1"/>
</dbReference>
<organism evidence="4 5">
    <name type="scientific">Tomitella fengzijianii</name>
    <dbReference type="NCBI Taxonomy" id="2597660"/>
    <lineage>
        <taxon>Bacteria</taxon>
        <taxon>Bacillati</taxon>
        <taxon>Actinomycetota</taxon>
        <taxon>Actinomycetes</taxon>
        <taxon>Mycobacteriales</taxon>
        <taxon>Tomitella</taxon>
    </lineage>
</organism>
<dbReference type="OrthoDB" id="8225825at2"/>
<sequence>MMTLPSEPSPRARRPRNPLSALARFLGRHEWLMRLAPAIILVESFMRRWTGNRLSLVGIAGLPSVQITVPGRRTGIPRTTALLAVPLDDGFVVTGSNWGRAKTPAWAWNLGAVGRAEVHVGARIETMRVDRVSEAERAQYWADIVYYWPGYEMEQRLAPGRRFPMFHLRTDSDAHASGRRAQGAAPVGEGTDGGGDRAAPTGHRPQGKRPA</sequence>